<gene>
    <name evidence="1" type="ORF">FB567DRAFT_457626</name>
</gene>
<dbReference type="Proteomes" id="UP000813461">
    <property type="component" value="Unassembled WGS sequence"/>
</dbReference>
<proteinExistence type="predicted"/>
<protein>
    <submittedName>
        <fullName evidence="1">Uncharacterized protein</fullName>
    </submittedName>
</protein>
<dbReference type="EMBL" id="JAGMVJ010000033">
    <property type="protein sequence ID" value="KAH7067912.1"/>
    <property type="molecule type" value="Genomic_DNA"/>
</dbReference>
<evidence type="ECO:0000313" key="1">
    <source>
        <dbReference type="EMBL" id="KAH7067912.1"/>
    </source>
</evidence>
<evidence type="ECO:0000313" key="2">
    <source>
        <dbReference type="Proteomes" id="UP000813461"/>
    </source>
</evidence>
<organism evidence="1 2">
    <name type="scientific">Paraphoma chrysanthemicola</name>
    <dbReference type="NCBI Taxonomy" id="798071"/>
    <lineage>
        <taxon>Eukaryota</taxon>
        <taxon>Fungi</taxon>
        <taxon>Dikarya</taxon>
        <taxon>Ascomycota</taxon>
        <taxon>Pezizomycotina</taxon>
        <taxon>Dothideomycetes</taxon>
        <taxon>Pleosporomycetidae</taxon>
        <taxon>Pleosporales</taxon>
        <taxon>Pleosporineae</taxon>
        <taxon>Phaeosphaeriaceae</taxon>
        <taxon>Paraphoma</taxon>
    </lineage>
</organism>
<name>A0A8K0QSB3_9PLEO</name>
<dbReference type="AlphaFoldDB" id="A0A8K0QSB3"/>
<keyword evidence="2" id="KW-1185">Reference proteome</keyword>
<dbReference type="OrthoDB" id="10394488at2759"/>
<reference evidence="1" key="1">
    <citation type="journal article" date="2021" name="Nat. Commun.">
        <title>Genetic determinants of endophytism in the Arabidopsis root mycobiome.</title>
        <authorList>
            <person name="Mesny F."/>
            <person name="Miyauchi S."/>
            <person name="Thiergart T."/>
            <person name="Pickel B."/>
            <person name="Atanasova L."/>
            <person name="Karlsson M."/>
            <person name="Huettel B."/>
            <person name="Barry K.W."/>
            <person name="Haridas S."/>
            <person name="Chen C."/>
            <person name="Bauer D."/>
            <person name="Andreopoulos W."/>
            <person name="Pangilinan J."/>
            <person name="LaButti K."/>
            <person name="Riley R."/>
            <person name="Lipzen A."/>
            <person name="Clum A."/>
            <person name="Drula E."/>
            <person name="Henrissat B."/>
            <person name="Kohler A."/>
            <person name="Grigoriev I.V."/>
            <person name="Martin F.M."/>
            <person name="Hacquard S."/>
        </authorList>
    </citation>
    <scope>NUCLEOTIDE SEQUENCE</scope>
    <source>
        <strain evidence="1">MPI-SDFR-AT-0120</strain>
    </source>
</reference>
<comment type="caution">
    <text evidence="1">The sequence shown here is derived from an EMBL/GenBank/DDBJ whole genome shotgun (WGS) entry which is preliminary data.</text>
</comment>
<sequence length="165" mass="19371">MPIHAAPTMDEVQALRDRVAFLHELLKQYRKVTRAQFIEEIVPDKIDRIVAGLEEKRKGWEAITEAVLERHAELNDWECDILDKPPRFQEAVAKRWVNEAEDLVLWKCQTYLKQIFKFCEKLDKEGTEAARNSDAARIWLKGTLEDLKPAVEELKRMTKQEVLEK</sequence>
<accession>A0A8K0QSB3</accession>